<dbReference type="GO" id="GO:0005829">
    <property type="term" value="C:cytosol"/>
    <property type="evidence" value="ECO:0007669"/>
    <property type="project" value="TreeGrafter"/>
</dbReference>
<keyword evidence="8 13" id="KW-0648">Protein biosynthesis</keyword>
<evidence type="ECO:0000256" key="6">
    <source>
        <dbReference type="ARBA" id="ARBA00022741"/>
    </source>
</evidence>
<evidence type="ECO:0000256" key="12">
    <source>
        <dbReference type="ARBA" id="ARBA00047552"/>
    </source>
</evidence>
<dbReference type="InterPro" id="IPR014729">
    <property type="entry name" value="Rossmann-like_a/b/a_fold"/>
</dbReference>
<dbReference type="CDD" id="cd07962">
    <property type="entry name" value="Anticodon_Ia_Val"/>
    <property type="match status" value="1"/>
</dbReference>
<comment type="caution">
    <text evidence="17">The sequence shown here is derived from an EMBL/GenBank/DDBJ whole genome shotgun (WGS) entry which is preliminary data.</text>
</comment>
<dbReference type="Pfam" id="PF00133">
    <property type="entry name" value="tRNA-synt_1"/>
    <property type="match status" value="1"/>
</dbReference>
<evidence type="ECO:0000256" key="14">
    <source>
        <dbReference type="SAM" id="MobiDB-lite"/>
    </source>
</evidence>
<gene>
    <name evidence="17" type="ORF">BJ878DRAFT_580035</name>
</gene>
<dbReference type="Gene3D" id="3.90.740.10">
    <property type="entry name" value="Valyl/Leucyl/Isoleucyl-tRNA synthetase, editing domain"/>
    <property type="match status" value="1"/>
</dbReference>
<dbReference type="InterPro" id="IPR002300">
    <property type="entry name" value="aa-tRNA-synth_Ia"/>
</dbReference>
<accession>A0A9P8CJ52</accession>
<dbReference type="EMBL" id="MU253746">
    <property type="protein sequence ID" value="KAG9248622.1"/>
    <property type="molecule type" value="Genomic_DNA"/>
</dbReference>
<dbReference type="GO" id="GO:0004832">
    <property type="term" value="F:valine-tRNA ligase activity"/>
    <property type="evidence" value="ECO:0007669"/>
    <property type="project" value="UniProtKB-EC"/>
</dbReference>
<dbReference type="GO" id="GO:0006438">
    <property type="term" value="P:valyl-tRNA aminoacylation"/>
    <property type="evidence" value="ECO:0007669"/>
    <property type="project" value="InterPro"/>
</dbReference>
<dbReference type="NCBIfam" id="NF004349">
    <property type="entry name" value="PRK05729.1"/>
    <property type="match status" value="1"/>
</dbReference>
<dbReference type="InterPro" id="IPR002303">
    <property type="entry name" value="Valyl-tRNA_ligase"/>
</dbReference>
<feature type="domain" description="Methionyl/Valyl/Leucyl/Isoleucyl-tRNA synthetase anticodon-binding" evidence="16">
    <location>
        <begin position="699"/>
        <end position="835"/>
    </location>
</feature>
<dbReference type="AlphaFoldDB" id="A0A9P8CJ52"/>
<organism evidence="17 18">
    <name type="scientific">Calycina marina</name>
    <dbReference type="NCBI Taxonomy" id="1763456"/>
    <lineage>
        <taxon>Eukaryota</taxon>
        <taxon>Fungi</taxon>
        <taxon>Dikarya</taxon>
        <taxon>Ascomycota</taxon>
        <taxon>Pezizomycotina</taxon>
        <taxon>Leotiomycetes</taxon>
        <taxon>Helotiales</taxon>
        <taxon>Pezizellaceae</taxon>
        <taxon>Calycina</taxon>
    </lineage>
</organism>
<dbReference type="PANTHER" id="PTHR11946">
    <property type="entry name" value="VALYL-TRNA SYNTHETASES"/>
    <property type="match status" value="1"/>
</dbReference>
<keyword evidence="18" id="KW-1185">Reference proteome</keyword>
<evidence type="ECO:0000256" key="5">
    <source>
        <dbReference type="ARBA" id="ARBA00022598"/>
    </source>
</evidence>
<evidence type="ECO:0000259" key="15">
    <source>
        <dbReference type="Pfam" id="PF00133"/>
    </source>
</evidence>
<dbReference type="GO" id="GO:0005739">
    <property type="term" value="C:mitochondrion"/>
    <property type="evidence" value="ECO:0007669"/>
    <property type="project" value="UniProtKB-SubCell"/>
</dbReference>
<evidence type="ECO:0000256" key="3">
    <source>
        <dbReference type="ARBA" id="ARBA00013169"/>
    </source>
</evidence>
<dbReference type="InterPro" id="IPR010978">
    <property type="entry name" value="tRNA-bd_arm"/>
</dbReference>
<dbReference type="InterPro" id="IPR033705">
    <property type="entry name" value="Anticodon_Ia_Val"/>
</dbReference>
<dbReference type="GO" id="GO:0005524">
    <property type="term" value="F:ATP binding"/>
    <property type="evidence" value="ECO:0007669"/>
    <property type="project" value="UniProtKB-KW"/>
</dbReference>
<dbReference type="PANTHER" id="PTHR11946:SF109">
    <property type="entry name" value="VALINE--TRNA LIGASE"/>
    <property type="match status" value="1"/>
</dbReference>
<feature type="domain" description="Aminoacyl-tRNA synthetase class Ia" evidence="15">
    <location>
        <begin position="68"/>
        <end position="654"/>
    </location>
</feature>
<dbReference type="Proteomes" id="UP000887226">
    <property type="component" value="Unassembled WGS sequence"/>
</dbReference>
<dbReference type="InterPro" id="IPR013155">
    <property type="entry name" value="M/V/L/I-tRNA-synth_anticd-bd"/>
</dbReference>
<dbReference type="PRINTS" id="PR00986">
    <property type="entry name" value="TRNASYNTHVAL"/>
</dbReference>
<dbReference type="InterPro" id="IPR009008">
    <property type="entry name" value="Val/Leu/Ile-tRNA-synth_edit"/>
</dbReference>
<evidence type="ECO:0000256" key="8">
    <source>
        <dbReference type="ARBA" id="ARBA00022917"/>
    </source>
</evidence>
<evidence type="ECO:0000259" key="16">
    <source>
        <dbReference type="Pfam" id="PF08264"/>
    </source>
</evidence>
<keyword evidence="5 13" id="KW-0436">Ligase</keyword>
<comment type="catalytic activity">
    <reaction evidence="12">
        <text>tRNA(Val) + L-valine + ATP = L-valyl-tRNA(Val) + AMP + diphosphate</text>
        <dbReference type="Rhea" id="RHEA:10704"/>
        <dbReference type="Rhea" id="RHEA-COMP:9672"/>
        <dbReference type="Rhea" id="RHEA-COMP:9708"/>
        <dbReference type="ChEBI" id="CHEBI:30616"/>
        <dbReference type="ChEBI" id="CHEBI:33019"/>
        <dbReference type="ChEBI" id="CHEBI:57762"/>
        <dbReference type="ChEBI" id="CHEBI:78442"/>
        <dbReference type="ChEBI" id="CHEBI:78537"/>
        <dbReference type="ChEBI" id="CHEBI:456215"/>
        <dbReference type="EC" id="6.1.1.9"/>
    </reaction>
</comment>
<dbReference type="Gene3D" id="1.10.287.380">
    <property type="entry name" value="Valyl-tRNA synthetase, C-terminal domain"/>
    <property type="match status" value="1"/>
</dbReference>
<dbReference type="NCBIfam" id="TIGR00422">
    <property type="entry name" value="valS"/>
    <property type="match status" value="1"/>
</dbReference>
<feature type="region of interest" description="Disordered" evidence="14">
    <location>
        <begin position="1"/>
        <end position="41"/>
    </location>
</feature>
<feature type="compositionally biased region" description="Basic and acidic residues" evidence="14">
    <location>
        <begin position="1"/>
        <end position="13"/>
    </location>
</feature>
<evidence type="ECO:0000256" key="7">
    <source>
        <dbReference type="ARBA" id="ARBA00022840"/>
    </source>
</evidence>
<proteinExistence type="inferred from homology"/>
<protein>
    <recommendedName>
        <fullName evidence="11">Valine--tRNA ligase, mitochondrial</fullName>
        <ecNumber evidence="3">6.1.1.9</ecNumber>
    </recommendedName>
    <alternativeName>
        <fullName evidence="10">Valyl-tRNA synthetase</fullName>
    </alternativeName>
</protein>
<dbReference type="Gene3D" id="3.40.50.620">
    <property type="entry name" value="HUPs"/>
    <property type="match status" value="2"/>
</dbReference>
<dbReference type="GO" id="GO:0002161">
    <property type="term" value="F:aminoacyl-tRNA deacylase activity"/>
    <property type="evidence" value="ECO:0007669"/>
    <property type="project" value="InterPro"/>
</dbReference>
<evidence type="ECO:0000256" key="2">
    <source>
        <dbReference type="ARBA" id="ARBA00005594"/>
    </source>
</evidence>
<dbReference type="InterPro" id="IPR001412">
    <property type="entry name" value="aa-tRNA-synth_I_CS"/>
</dbReference>
<comment type="similarity">
    <text evidence="2 13">Belongs to the class-I aminoacyl-tRNA synthetase family.</text>
</comment>
<evidence type="ECO:0000313" key="17">
    <source>
        <dbReference type="EMBL" id="KAG9248622.1"/>
    </source>
</evidence>
<dbReference type="PROSITE" id="PS00178">
    <property type="entry name" value="AA_TRNA_LIGASE_I"/>
    <property type="match status" value="1"/>
</dbReference>
<evidence type="ECO:0000256" key="9">
    <source>
        <dbReference type="ARBA" id="ARBA00023146"/>
    </source>
</evidence>
<dbReference type="EC" id="6.1.1.9" evidence="3"/>
<evidence type="ECO:0000313" key="18">
    <source>
        <dbReference type="Proteomes" id="UP000887226"/>
    </source>
</evidence>
<dbReference type="InterPro" id="IPR037118">
    <property type="entry name" value="Val-tRNA_synth_C_sf"/>
</dbReference>
<sequence length="981" mass="112116">MEKDQTDAREQDKRRKKAEKLKKLEEKIATPQKPTYVDTTAEGEKKIQGSLDDEGLKAYDPMVIEAAHYAWWEKMGFFRPELAADQKTKPRESFVIIEPPPNVTGLLHMGHALSGTLQDIMIRQYGGCDHAGISTQTKKTRHDLGRKKFLEVVMEWKEAYHKKISNTKRRLGLSVDWNPFIRLYEDGTIYRANRIVNWDVQLRTAVSNLEVKNLELKGRTKLSVPGYERKIDFGVMTYFQYEIDGRDERLEIATTRPETLLGDSGVAVNPNDDRYRHFIGKNARNPFIPDRLLPIVADDHVDREFGTGVVKITPAHDQNDFNIGKRHNLQFINIFNDDGALNSNAGLFQGQKRYEARYTVVAALKEKGLFVKEEDNAMVLKLSERSKDVIEPLMKPQWWMKMRELADKAVEVVQNGQVTIFPASEEKKYFRWMQDIDDWCLSRQLWWGHRVPAYYVVMKENPSAFGSDDFLWVSGRDENEARKKAEAKFPDRSFILEQDPDVFDTWFSSGLWPFSTLGWPQQTNDLANFYPTSVLMTAWDILFFWVARMIMLGVKLNGAVPFREVYCHPIIRDTEGRKMSKSLGNVIDPLDVIQGISLDALHEKLKQGNLDPKELQRATKYQKSAFPDGIPQCGTDALRFSLAAYSTGVTDVDFDIKVMFGWRKFCNKIYQAARYVIRSLKTDFVPNSILKSGKESLSEKWILHKMTNTAKAMHDALEKREFGRCTTILHQYWLHDLCDTYIEQSKYLLSSGNPSEQRSAQETLYTALYSALTLTHPLMPFLTEELWQRVPRRQGDSTQTISLAQYPFYDDNMNNPTAEASYELVLDLCRANRSLVAAYPTGDGAKLYCQVYDESDLAVAKEHLGSIRALSGKGIAIIEMLSKEQAKPMGCVAYNVSSKAVVFLHVQGHVDLDLEISKATAKLTKANEGLRKCQKLLGDTEFLGKVDQKVANSERARLADYEAEIRSMTDAISQFQGLRIG</sequence>
<dbReference type="InterPro" id="IPR009080">
    <property type="entry name" value="tRNAsynth_Ia_anticodon-bd"/>
</dbReference>
<dbReference type="SUPFAM" id="SSF52374">
    <property type="entry name" value="Nucleotidylyl transferase"/>
    <property type="match status" value="1"/>
</dbReference>
<evidence type="ECO:0000256" key="10">
    <source>
        <dbReference type="ARBA" id="ARBA00029936"/>
    </source>
</evidence>
<keyword evidence="6 13" id="KW-0547">Nucleotide-binding</keyword>
<evidence type="ECO:0000256" key="11">
    <source>
        <dbReference type="ARBA" id="ARBA00040837"/>
    </source>
</evidence>
<dbReference type="FunFam" id="1.10.730.10:FF:000009">
    <property type="entry name" value="Valine--tRNA ligase, mitochondrial"/>
    <property type="match status" value="1"/>
</dbReference>
<dbReference type="FunFam" id="3.90.740.10:FF:000005">
    <property type="entry name" value="Valine--tRNA ligase, mitochondrial"/>
    <property type="match status" value="1"/>
</dbReference>
<comment type="subcellular location">
    <subcellularLocation>
        <location evidence="1">Mitochondrion</location>
    </subcellularLocation>
</comment>
<evidence type="ECO:0000256" key="1">
    <source>
        <dbReference type="ARBA" id="ARBA00004173"/>
    </source>
</evidence>
<keyword evidence="9 13" id="KW-0030">Aminoacyl-tRNA synthetase</keyword>
<dbReference type="FunFam" id="3.40.50.620:FF:000078">
    <property type="entry name" value="Valine--tRNA ligase, mitochondrial"/>
    <property type="match status" value="1"/>
</dbReference>
<evidence type="ECO:0000256" key="4">
    <source>
        <dbReference type="ARBA" id="ARBA00022490"/>
    </source>
</evidence>
<dbReference type="Gene3D" id="1.10.730.10">
    <property type="entry name" value="Isoleucyl-tRNA Synthetase, Domain 1"/>
    <property type="match status" value="1"/>
</dbReference>
<dbReference type="SUPFAM" id="SSF50677">
    <property type="entry name" value="ValRS/IleRS/LeuRS editing domain"/>
    <property type="match status" value="1"/>
</dbReference>
<dbReference type="Pfam" id="PF08264">
    <property type="entry name" value="Anticodon_1"/>
    <property type="match status" value="1"/>
</dbReference>
<name>A0A9P8CJ52_9HELO</name>
<evidence type="ECO:0000256" key="13">
    <source>
        <dbReference type="RuleBase" id="RU363035"/>
    </source>
</evidence>
<dbReference type="SUPFAM" id="SSF46589">
    <property type="entry name" value="tRNA-binding arm"/>
    <property type="match status" value="1"/>
</dbReference>
<dbReference type="CDD" id="cd00817">
    <property type="entry name" value="ValRS_core"/>
    <property type="match status" value="1"/>
</dbReference>
<keyword evidence="7 13" id="KW-0067">ATP-binding</keyword>
<keyword evidence="4" id="KW-0963">Cytoplasm</keyword>
<dbReference type="OrthoDB" id="629407at2759"/>
<dbReference type="SUPFAM" id="SSF47323">
    <property type="entry name" value="Anticodon-binding domain of a subclass of class I aminoacyl-tRNA synthetases"/>
    <property type="match status" value="1"/>
</dbReference>
<reference evidence="17" key="1">
    <citation type="journal article" date="2021" name="IMA Fungus">
        <title>Genomic characterization of three marine fungi, including Emericellopsis atlantica sp. nov. with signatures of a generalist lifestyle and marine biomass degradation.</title>
        <authorList>
            <person name="Hagestad O.C."/>
            <person name="Hou L."/>
            <person name="Andersen J.H."/>
            <person name="Hansen E.H."/>
            <person name="Altermark B."/>
            <person name="Li C."/>
            <person name="Kuhnert E."/>
            <person name="Cox R.J."/>
            <person name="Crous P.W."/>
            <person name="Spatafora J.W."/>
            <person name="Lail K."/>
            <person name="Amirebrahimi M."/>
            <person name="Lipzen A."/>
            <person name="Pangilinan J."/>
            <person name="Andreopoulos W."/>
            <person name="Hayes R.D."/>
            <person name="Ng V."/>
            <person name="Grigoriev I.V."/>
            <person name="Jackson S.A."/>
            <person name="Sutton T.D.S."/>
            <person name="Dobson A.D.W."/>
            <person name="Rama T."/>
        </authorList>
    </citation>
    <scope>NUCLEOTIDE SEQUENCE</scope>
    <source>
        <strain evidence="17">TRa3180A</strain>
    </source>
</reference>